<dbReference type="Proteomes" id="UP000077623">
    <property type="component" value="Unassembled WGS sequence"/>
</dbReference>
<gene>
    <name evidence="1" type="ORF">A6V39_00135</name>
</gene>
<sequence>MPLTSENLNNLLPKVSDYCTIPPLTIGEKIDRNGKKLVSDWNTKFKLIKSSARDLQTDLNDTNKEVTDINQTNQESKAIKALEKWCKDQIELNLLSTNVEETWTKVETRCIENKNS</sequence>
<organism evidence="1 2">
    <name type="scientific">Candidatus Mycoplasma haematobovis</name>
    <dbReference type="NCBI Taxonomy" id="432608"/>
    <lineage>
        <taxon>Bacteria</taxon>
        <taxon>Bacillati</taxon>
        <taxon>Mycoplasmatota</taxon>
        <taxon>Mollicutes</taxon>
        <taxon>Mycoplasmataceae</taxon>
        <taxon>Mycoplasma</taxon>
    </lineage>
</organism>
<name>A0A1A9QDA2_9MOLU</name>
<dbReference type="AlphaFoldDB" id="A0A1A9QDA2"/>
<proteinExistence type="predicted"/>
<accession>A0A1A9QDA2</accession>
<dbReference type="STRING" id="432608.A6V39_00135"/>
<dbReference type="RefSeq" id="WP_187149690.1">
    <property type="nucleotide sequence ID" value="NZ_LWUJ01000010.1"/>
</dbReference>
<keyword evidence="2" id="KW-1185">Reference proteome</keyword>
<evidence type="ECO:0000313" key="2">
    <source>
        <dbReference type="Proteomes" id="UP000077623"/>
    </source>
</evidence>
<comment type="caution">
    <text evidence="1">The sequence shown here is derived from an EMBL/GenBank/DDBJ whole genome shotgun (WGS) entry which is preliminary data.</text>
</comment>
<dbReference type="EMBL" id="LWUJ01000010">
    <property type="protein sequence ID" value="OAL10457.1"/>
    <property type="molecule type" value="Genomic_DNA"/>
</dbReference>
<evidence type="ECO:0000313" key="1">
    <source>
        <dbReference type="EMBL" id="OAL10457.1"/>
    </source>
</evidence>
<protein>
    <submittedName>
        <fullName evidence="1">Uncharacterized protein</fullName>
    </submittedName>
</protein>
<reference evidence="2" key="1">
    <citation type="submission" date="2016-04" db="EMBL/GenBank/DDBJ databases">
        <authorList>
            <person name="Quiroz-Castaneda R.E."/>
            <person name="Martinez-Ocampo F."/>
        </authorList>
    </citation>
    <scope>NUCLEOTIDE SEQUENCE [LARGE SCALE GENOMIC DNA]</scope>
    <source>
        <strain evidence="2">INIFAP01</strain>
    </source>
</reference>